<gene>
    <name evidence="2" type="ordered locus">EBL_c38150</name>
</gene>
<keyword evidence="3" id="KW-1185">Reference proteome</keyword>
<dbReference type="HOGENOM" id="CLU_3173145_0_0_6"/>
<name>I2BE96_SHIBC</name>
<organism evidence="2 3">
    <name type="scientific">Shimwellia blattae (strain ATCC 29907 / DSM 4481 / JCM 1650 / NBRC 105725 / CDC 9005-74)</name>
    <name type="common">Escherichia blattae</name>
    <dbReference type="NCBI Taxonomy" id="630626"/>
    <lineage>
        <taxon>Bacteria</taxon>
        <taxon>Pseudomonadati</taxon>
        <taxon>Pseudomonadota</taxon>
        <taxon>Gammaproteobacteria</taxon>
        <taxon>Enterobacterales</taxon>
        <taxon>Enterobacteriaceae</taxon>
        <taxon>Shimwellia</taxon>
    </lineage>
</organism>
<evidence type="ECO:0000313" key="3">
    <source>
        <dbReference type="Proteomes" id="UP000001955"/>
    </source>
</evidence>
<keyword evidence="1" id="KW-0812">Transmembrane</keyword>
<dbReference type="EMBL" id="CP001560">
    <property type="protein sequence ID" value="AFJ48850.1"/>
    <property type="molecule type" value="Genomic_DNA"/>
</dbReference>
<dbReference type="KEGG" id="ebt:EBL_c38150"/>
<accession>I2BE96</accession>
<protein>
    <submittedName>
        <fullName evidence="2">Uncharacterized protein</fullName>
    </submittedName>
</protein>
<proteinExistence type="predicted"/>
<evidence type="ECO:0000256" key="1">
    <source>
        <dbReference type="SAM" id="Phobius"/>
    </source>
</evidence>
<evidence type="ECO:0000313" key="2">
    <source>
        <dbReference type="EMBL" id="AFJ48850.1"/>
    </source>
</evidence>
<dbReference type="AlphaFoldDB" id="I2BE96"/>
<keyword evidence="1" id="KW-0472">Membrane</keyword>
<feature type="transmembrane region" description="Helical" evidence="1">
    <location>
        <begin position="21"/>
        <end position="41"/>
    </location>
</feature>
<keyword evidence="1" id="KW-1133">Transmembrane helix</keyword>
<dbReference type="Proteomes" id="UP000001955">
    <property type="component" value="Chromosome"/>
</dbReference>
<sequence length="47" mass="5718">MVNLRMWIAINKRDLADLLQMFAAYHVFFAEYFLCRLMNIFHVKIIP</sequence>
<reference evidence="2 3" key="1">
    <citation type="journal article" date="2012" name="J. Bacteriol.">
        <title>Complete genome sequence of the B12-producing Shimwellia blattae strain DSM 4481, isolated from a cockroach.</title>
        <authorList>
            <person name="Brzuszkiewicz E."/>
            <person name="Waschkowitz T."/>
            <person name="Wiezer A."/>
            <person name="Daniel R."/>
        </authorList>
    </citation>
    <scope>NUCLEOTIDE SEQUENCE [LARGE SCALE GENOMIC DNA]</scope>
    <source>
        <strain evidence="3">ATCC 29907 / DSM 4481 / JCM 1650 / NBRC 105725 / CDC 9005-74</strain>
    </source>
</reference>